<feature type="transmembrane region" description="Helical" evidence="2">
    <location>
        <begin position="41"/>
        <end position="62"/>
    </location>
</feature>
<evidence type="ECO:0000313" key="3">
    <source>
        <dbReference type="EMBL" id="KJK74797.1"/>
    </source>
</evidence>
<dbReference type="Gene3D" id="1.20.910.10">
    <property type="entry name" value="Heme oxygenase-like"/>
    <property type="match status" value="1"/>
</dbReference>
<sequence>MHLAQNTTAVLESCTMVGTAPCYANNERTPIKRQAETRHSAVQIGIPILPLAKAFLSVSIVASMDLSDAFVVLHYPFVLPLAVLLPAIIYCLGLTKRKDLSASARNAQVAQSKDAKISKSTVRDPKPTQWYRNMFFKLQHLEDHPEILGPARDELLAMFSQGLALALKKPQDSILRIEQYSAESVWSFLEDERIRILAEWASYLERRRQGHGPELFGTAEAAKAWLVQQAPVKFVDGAWLGHIHKITTPFALRGVTKDAWQVLSEELGDGDLSKHHVHLYRKLLENVGCPLPEGHSADFINFCDWDGMGNAGAWEAAVAQLLISLFPNEFLPEILGYNMHFEMVTLNTMQAAHELKDLGIDPYYFLIHIAIDNADSGHTAMATHAVTRYLDMVRATEGETASEQAWKRVQVGFILSQAQGDHSCKRESAAASTMTMAGSGLARANIPNVLLDPPSTQVIDIFRAKALVSQQFHCQSRVRIGTHTLSGWLDPNKWKHSHPQHQLELLNALSRARPWIIPGASNKSLLIRELSWGGRMFGAFTHNEVAALCSWIDALGPDNTASSYWRFTHRKPLASKDAVAELQDPVCHHPFVFPAGSHAAATADTASHEDDFDGEPWKTQQPLNSPSMERLPDIMALWFAHISLLENTINVPSRTACQLHASILRLLRAQAGFEAETDVVAGMDELNRHSHTSLIDVGLELARQVGPSTHATPASLQDVFVLAASKGQCEESARLANDVLRWSVRPVANLGLLLGLALAFVEFKKAIGRAPGLLGRESRFALEAIVAREKTSLDECARELRNTDVEQYKHLERGFRLGMRSLQKCL</sequence>
<name>A0A0D9NL39_METAN</name>
<dbReference type="STRING" id="1291518.A0A0D9NL39"/>
<dbReference type="SMART" id="SM01236">
    <property type="entry name" value="Haem_oxygenase_2"/>
    <property type="match status" value="1"/>
</dbReference>
<keyword evidence="2" id="KW-0812">Transmembrane</keyword>
<keyword evidence="2" id="KW-1133">Transmembrane helix</keyword>
<proteinExistence type="predicted"/>
<feature type="region of interest" description="Disordered" evidence="1">
    <location>
        <begin position="604"/>
        <end position="624"/>
    </location>
</feature>
<evidence type="ECO:0000313" key="4">
    <source>
        <dbReference type="Proteomes" id="UP000054544"/>
    </source>
</evidence>
<dbReference type="InterPro" id="IPR016084">
    <property type="entry name" value="Haem_Oase-like_multi-hlx"/>
</dbReference>
<protein>
    <submittedName>
        <fullName evidence="3">Uncharacterized protein</fullName>
    </submittedName>
</protein>
<gene>
    <name evidence="3" type="ORF">H634G_09841</name>
</gene>
<dbReference type="OrthoDB" id="10057598at2759"/>
<dbReference type="Proteomes" id="UP000054544">
    <property type="component" value="Unassembled WGS sequence"/>
</dbReference>
<dbReference type="Pfam" id="PF14518">
    <property type="entry name" value="Haem_oxygenas_2"/>
    <property type="match status" value="1"/>
</dbReference>
<keyword evidence="2" id="KW-0472">Membrane</keyword>
<feature type="transmembrane region" description="Helical" evidence="2">
    <location>
        <begin position="74"/>
        <end position="95"/>
    </location>
</feature>
<accession>A0A0D9NL39</accession>
<dbReference type="EMBL" id="KE384754">
    <property type="protein sequence ID" value="KJK74797.1"/>
    <property type="molecule type" value="Genomic_DNA"/>
</dbReference>
<reference evidence="4" key="1">
    <citation type="journal article" date="2014" name="BMC Genomics">
        <title>The genome sequence of the biocontrol fungus Metarhizium anisopliae and comparative genomics of Metarhizium species.</title>
        <authorList>
            <person name="Pattemore J.A."/>
            <person name="Hane J.K."/>
            <person name="Williams A.H."/>
            <person name="Wilson B.A."/>
            <person name="Stodart B.J."/>
            <person name="Ash G.J."/>
        </authorList>
    </citation>
    <scope>NUCLEOTIDE SEQUENCE [LARGE SCALE GENOMIC DNA]</scope>
    <source>
        <strain evidence="4">BRIP 53293</strain>
    </source>
</reference>
<evidence type="ECO:0000256" key="1">
    <source>
        <dbReference type="SAM" id="MobiDB-lite"/>
    </source>
</evidence>
<evidence type="ECO:0000256" key="2">
    <source>
        <dbReference type="SAM" id="Phobius"/>
    </source>
</evidence>
<keyword evidence="4" id="KW-1185">Reference proteome</keyword>
<organism evidence="3 4">
    <name type="scientific">Metarhizium anisopliae BRIP 53293</name>
    <dbReference type="NCBI Taxonomy" id="1291518"/>
    <lineage>
        <taxon>Eukaryota</taxon>
        <taxon>Fungi</taxon>
        <taxon>Dikarya</taxon>
        <taxon>Ascomycota</taxon>
        <taxon>Pezizomycotina</taxon>
        <taxon>Sordariomycetes</taxon>
        <taxon>Hypocreomycetidae</taxon>
        <taxon>Hypocreales</taxon>
        <taxon>Clavicipitaceae</taxon>
        <taxon>Metarhizium</taxon>
    </lineage>
</organism>
<dbReference type="AlphaFoldDB" id="A0A0D9NL39"/>